<dbReference type="InterPro" id="IPR013693">
    <property type="entry name" value="SpoIID/LytB_N"/>
</dbReference>
<reference evidence="3 4" key="1">
    <citation type="submission" date="2016-09" db="EMBL/GenBank/DDBJ databases">
        <title>Desulfuribacillus arsenicus sp. nov., an obligately anaerobic, dissimilatory arsenic- and antimonate-reducing bacterium isolated from anoxic sediments.</title>
        <authorList>
            <person name="Abin C.A."/>
            <person name="Hollibaugh J.T."/>
        </authorList>
    </citation>
    <scope>NUCLEOTIDE SEQUENCE [LARGE SCALE GENOMIC DNA]</scope>
    <source>
        <strain evidence="3 4">MLFW-2</strain>
    </source>
</reference>
<comment type="caution">
    <text evidence="3">The sequence shown here is derived from an EMBL/GenBank/DDBJ whole genome shotgun (WGS) entry which is preliminary data.</text>
</comment>
<dbReference type="PANTHER" id="PTHR30032:SF4">
    <property type="entry name" value="AMIDASE ENHANCER"/>
    <property type="match status" value="1"/>
</dbReference>
<dbReference type="InterPro" id="IPR051922">
    <property type="entry name" value="Bact_Sporulation_Assoc"/>
</dbReference>
<dbReference type="STRING" id="1390249.BHU72_05050"/>
<evidence type="ECO:0000259" key="2">
    <source>
        <dbReference type="Pfam" id="PF08486"/>
    </source>
</evidence>
<keyword evidence="1" id="KW-0472">Membrane</keyword>
<dbReference type="AlphaFoldDB" id="A0A1E5L5Q1"/>
<gene>
    <name evidence="3" type="ORF">BHU72_05050</name>
</gene>
<proteinExistence type="predicted"/>
<dbReference type="EMBL" id="MJAT01000022">
    <property type="protein sequence ID" value="OEH85455.1"/>
    <property type="molecule type" value="Genomic_DNA"/>
</dbReference>
<feature type="transmembrane region" description="Helical" evidence="1">
    <location>
        <begin position="41"/>
        <end position="62"/>
    </location>
</feature>
<dbReference type="Pfam" id="PF08486">
    <property type="entry name" value="SpoIID"/>
    <property type="match status" value="1"/>
</dbReference>
<evidence type="ECO:0000313" key="4">
    <source>
        <dbReference type="Proteomes" id="UP000095255"/>
    </source>
</evidence>
<evidence type="ECO:0000256" key="1">
    <source>
        <dbReference type="SAM" id="Phobius"/>
    </source>
</evidence>
<keyword evidence="1" id="KW-1133">Transmembrane helix</keyword>
<dbReference type="PANTHER" id="PTHR30032">
    <property type="entry name" value="N-ACETYLMURAMOYL-L-ALANINE AMIDASE-RELATED"/>
    <property type="match status" value="1"/>
</dbReference>
<dbReference type="NCBIfam" id="TIGR02870">
    <property type="entry name" value="spore_II_D"/>
    <property type="match status" value="1"/>
</dbReference>
<name>A0A1E5L5Q1_9FIRM</name>
<dbReference type="GO" id="GO:0030288">
    <property type="term" value="C:outer membrane-bounded periplasmic space"/>
    <property type="evidence" value="ECO:0007669"/>
    <property type="project" value="TreeGrafter"/>
</dbReference>
<dbReference type="NCBIfam" id="TIGR02669">
    <property type="entry name" value="SpoIID_LytB"/>
    <property type="match status" value="1"/>
</dbReference>
<keyword evidence="4" id="KW-1185">Reference proteome</keyword>
<dbReference type="InterPro" id="IPR014225">
    <property type="entry name" value="Spore_II_D_firmicutes"/>
</dbReference>
<dbReference type="InterPro" id="IPR013486">
    <property type="entry name" value="SpoIID/LytB"/>
</dbReference>
<organism evidence="3 4">
    <name type="scientific">Desulfuribacillus stibiiarsenatis</name>
    <dbReference type="NCBI Taxonomy" id="1390249"/>
    <lineage>
        <taxon>Bacteria</taxon>
        <taxon>Bacillati</taxon>
        <taxon>Bacillota</taxon>
        <taxon>Desulfuribacillia</taxon>
        <taxon>Desulfuribacillales</taxon>
        <taxon>Desulfuribacillaceae</taxon>
        <taxon>Desulfuribacillus</taxon>
    </lineage>
</organism>
<sequence>MERFKSLQSFKERYRQGLRGKPSSSMETNGREEKGHVLRKATFLVIAFLILTIGIPSLVIWLTDQETTPIELDIDPEGFMVQLHRSKENQVVELPLEQYIRGVIAAEMPAEFHLEALKAQSLAARTYFINKWSQSNQPISDDYRIDQAYLSDQELKIRWGASYTDYSNKINQALNETKGLILTYEKKPIEAYFFSTSNGYTENSEDVWSKATPYLRSVESTGDVISPKFQDSKVIPIQTVHQKLGLAIPVSSWNQGQPPKMQAVKRSHGNRIKELQIGDQTFTGREVREKLGLNSTHFTVSIQGKDMHFTTYGYGHGVGMSQWGAEALAREGNAAEEIVKHYYQGVTIEPYTQVSMLWPKLQETLAKKQGTEQPMP</sequence>
<feature type="domain" description="Sporulation stage II protein D amidase enhancer LytB N-terminal" evidence="2">
    <location>
        <begin position="86"/>
        <end position="184"/>
    </location>
</feature>
<dbReference type="GO" id="GO:0030435">
    <property type="term" value="P:sporulation resulting in formation of a cellular spore"/>
    <property type="evidence" value="ECO:0007669"/>
    <property type="project" value="InterPro"/>
</dbReference>
<dbReference type="RefSeq" id="WP_069702282.1">
    <property type="nucleotide sequence ID" value="NZ_MJAT01000022.1"/>
</dbReference>
<dbReference type="Proteomes" id="UP000095255">
    <property type="component" value="Unassembled WGS sequence"/>
</dbReference>
<protein>
    <submittedName>
        <fullName evidence="3">Stage II sporulation protein D</fullName>
    </submittedName>
</protein>
<accession>A0A1E5L5Q1</accession>
<evidence type="ECO:0000313" key="3">
    <source>
        <dbReference type="EMBL" id="OEH85455.1"/>
    </source>
</evidence>
<keyword evidence="1" id="KW-0812">Transmembrane</keyword>